<dbReference type="Gene3D" id="3.30.1950.10">
    <property type="entry name" value="wza like domain"/>
    <property type="match status" value="1"/>
</dbReference>
<dbReference type="GO" id="GO:0006811">
    <property type="term" value="P:monoatomic ion transport"/>
    <property type="evidence" value="ECO:0007669"/>
    <property type="project" value="UniProtKB-KW"/>
</dbReference>
<keyword evidence="3" id="KW-0813">Transport</keyword>
<comment type="subcellular location">
    <subcellularLocation>
        <location evidence="1">Cell outer membrane</location>
        <topology evidence="1">Multi-pass membrane protein</topology>
    </subcellularLocation>
</comment>
<accession>A0A7C3KCG9</accession>
<keyword evidence="11" id="KW-0472">Membrane</keyword>
<keyword evidence="7 16" id="KW-0732">Signal</keyword>
<keyword evidence="6" id="KW-0812">Transmembrane</keyword>
<evidence type="ECO:0000256" key="4">
    <source>
        <dbReference type="ARBA" id="ARBA00022452"/>
    </source>
</evidence>
<dbReference type="EMBL" id="DSRU01000054">
    <property type="protein sequence ID" value="HFM97090.1"/>
    <property type="molecule type" value="Genomic_DNA"/>
</dbReference>
<keyword evidence="9" id="KW-0406">Ion transport</keyword>
<name>A0A7C3KCG9_9CYAN</name>
<dbReference type="GO" id="GO:0046930">
    <property type="term" value="C:pore complex"/>
    <property type="evidence" value="ECO:0007669"/>
    <property type="project" value="UniProtKB-KW"/>
</dbReference>
<evidence type="ECO:0000256" key="12">
    <source>
        <dbReference type="ARBA" id="ARBA00023139"/>
    </source>
</evidence>
<dbReference type="AlphaFoldDB" id="A0A7C3KCG9"/>
<keyword evidence="8" id="KW-0625">Polysaccharide transport</keyword>
<reference evidence="20" key="1">
    <citation type="journal article" date="2020" name="mSystems">
        <title>Genome- and Community-Level Interaction Insights into Carbon Utilization and Element Cycling Functions of Hydrothermarchaeota in Hydrothermal Sediment.</title>
        <authorList>
            <person name="Zhou Z."/>
            <person name="Liu Y."/>
            <person name="Xu W."/>
            <person name="Pan J."/>
            <person name="Luo Z.H."/>
            <person name="Li M."/>
        </authorList>
    </citation>
    <scope>NUCLEOTIDE SEQUENCE [LARGE SCALE GENOMIC DNA]</scope>
    <source>
        <strain evidence="20">SpSt-418</strain>
    </source>
</reference>
<evidence type="ECO:0000256" key="16">
    <source>
        <dbReference type="SAM" id="SignalP"/>
    </source>
</evidence>
<dbReference type="Pfam" id="PF10531">
    <property type="entry name" value="SLBB"/>
    <property type="match status" value="1"/>
</dbReference>
<evidence type="ECO:0000256" key="1">
    <source>
        <dbReference type="ARBA" id="ARBA00004571"/>
    </source>
</evidence>
<feature type="compositionally biased region" description="Low complexity" evidence="15">
    <location>
        <begin position="265"/>
        <end position="276"/>
    </location>
</feature>
<keyword evidence="10" id="KW-0626">Porin</keyword>
<comment type="similarity">
    <text evidence="2">Belongs to the BexD/CtrA/VexA family.</text>
</comment>
<feature type="signal peptide" evidence="16">
    <location>
        <begin position="1"/>
        <end position="35"/>
    </location>
</feature>
<evidence type="ECO:0000256" key="14">
    <source>
        <dbReference type="ARBA" id="ARBA00023288"/>
    </source>
</evidence>
<dbReference type="PANTHER" id="PTHR33619:SF3">
    <property type="entry name" value="POLYSACCHARIDE EXPORT PROTEIN GFCE-RELATED"/>
    <property type="match status" value="1"/>
</dbReference>
<evidence type="ECO:0000259" key="18">
    <source>
        <dbReference type="Pfam" id="PF10531"/>
    </source>
</evidence>
<evidence type="ECO:0000256" key="2">
    <source>
        <dbReference type="ARBA" id="ARBA00009450"/>
    </source>
</evidence>
<sequence>MTLLQTSKRRTRVVAQCLVGCFAVSAIAPYSSAFAQVPEPIIEAATPTRVPSRSDEAYTLGAGDRIRIEVFKVAQYSGENQVLVDGTVNLPEAGNVSVQGLTLKEAADVISARYAKLLKYPIVTVSLVTPRPLRVGVAGEVNRPGSYTLSTTEGASQLPTLTRALQQAGGVTQMANIREVEVRRARRGGTEEVIKVNLWAFLQAGDLSQDITLRSGDSIFIPTAPTVDLRESVQLSAASFAADRSQPLNIAIVGEVYRPGPYTVTSSADTGAAGDTGQTGGGAERPPTITRAIQVAGGVKPQADIRRIQVRRQTRAGLEQVIDIDLWKLLSEGDLKQDLILQDRDTVIIPEAKAVDTAEATQLATASFSPDSIRVNVAGEVKQPGVVRVPPNTPLNQVLLAAGGFNTRARQRSVELLRLNPDGTVTRREISIDFSKGINEQTNPALRNDDIVVVKRSGLTAFSDSLGTVVNPISSFLSIFSLFTIFRSF</sequence>
<dbReference type="InterPro" id="IPR049712">
    <property type="entry name" value="Poly_export"/>
</dbReference>
<dbReference type="GO" id="GO:0015159">
    <property type="term" value="F:polysaccharide transmembrane transporter activity"/>
    <property type="evidence" value="ECO:0007669"/>
    <property type="project" value="InterPro"/>
</dbReference>
<evidence type="ECO:0000259" key="17">
    <source>
        <dbReference type="Pfam" id="PF02563"/>
    </source>
</evidence>
<keyword evidence="14" id="KW-0449">Lipoprotein</keyword>
<evidence type="ECO:0000313" key="20">
    <source>
        <dbReference type="EMBL" id="HFM97090.1"/>
    </source>
</evidence>
<dbReference type="InterPro" id="IPR003715">
    <property type="entry name" value="Poly_export_N"/>
</dbReference>
<evidence type="ECO:0000256" key="15">
    <source>
        <dbReference type="SAM" id="MobiDB-lite"/>
    </source>
</evidence>
<feature type="region of interest" description="Disordered" evidence="15">
    <location>
        <begin position="265"/>
        <end position="286"/>
    </location>
</feature>
<evidence type="ECO:0000256" key="5">
    <source>
        <dbReference type="ARBA" id="ARBA00022597"/>
    </source>
</evidence>
<dbReference type="PANTHER" id="PTHR33619">
    <property type="entry name" value="POLYSACCHARIDE EXPORT PROTEIN GFCE-RELATED"/>
    <property type="match status" value="1"/>
</dbReference>
<evidence type="ECO:0000256" key="10">
    <source>
        <dbReference type="ARBA" id="ARBA00023114"/>
    </source>
</evidence>
<evidence type="ECO:0000259" key="19">
    <source>
        <dbReference type="Pfam" id="PF22461"/>
    </source>
</evidence>
<dbReference type="GO" id="GO:0009279">
    <property type="term" value="C:cell outer membrane"/>
    <property type="evidence" value="ECO:0007669"/>
    <property type="project" value="UniProtKB-SubCell"/>
</dbReference>
<feature type="domain" description="SLBB" evidence="19">
    <location>
        <begin position="134"/>
        <end position="221"/>
    </location>
</feature>
<comment type="caution">
    <text evidence="20">The sequence shown here is derived from an EMBL/GenBank/DDBJ whole genome shotgun (WGS) entry which is preliminary data.</text>
</comment>
<keyword evidence="12" id="KW-0564">Palmitate</keyword>
<evidence type="ECO:0000256" key="6">
    <source>
        <dbReference type="ARBA" id="ARBA00022692"/>
    </source>
</evidence>
<keyword evidence="5" id="KW-0762">Sugar transport</keyword>
<protein>
    <submittedName>
        <fullName evidence="20">Sugar ABC transporter substrate-binding protein</fullName>
    </submittedName>
</protein>
<dbReference type="InterPro" id="IPR054765">
    <property type="entry name" value="SLBB_dom"/>
</dbReference>
<evidence type="ECO:0000256" key="13">
    <source>
        <dbReference type="ARBA" id="ARBA00023237"/>
    </source>
</evidence>
<evidence type="ECO:0000256" key="7">
    <source>
        <dbReference type="ARBA" id="ARBA00022729"/>
    </source>
</evidence>
<dbReference type="Gene3D" id="3.10.560.10">
    <property type="entry name" value="Outer membrane lipoprotein wza domain like"/>
    <property type="match status" value="3"/>
</dbReference>
<feature type="chain" id="PRO_5027988703" evidence="16">
    <location>
        <begin position="36"/>
        <end position="489"/>
    </location>
</feature>
<evidence type="ECO:0000256" key="9">
    <source>
        <dbReference type="ARBA" id="ARBA00023065"/>
    </source>
</evidence>
<dbReference type="InterPro" id="IPR019554">
    <property type="entry name" value="Soluble_ligand-bd"/>
</dbReference>
<keyword evidence="13" id="KW-0998">Cell outer membrane</keyword>
<dbReference type="Pfam" id="PF02563">
    <property type="entry name" value="Poly_export"/>
    <property type="match status" value="1"/>
</dbReference>
<gene>
    <name evidence="20" type="ORF">ENR64_04835</name>
</gene>
<proteinExistence type="inferred from homology"/>
<feature type="domain" description="Polysaccharide export protein N-terminal" evidence="17">
    <location>
        <begin position="54"/>
        <end position="127"/>
    </location>
</feature>
<feature type="domain" description="Soluble ligand binding" evidence="18">
    <location>
        <begin position="375"/>
        <end position="427"/>
    </location>
</feature>
<dbReference type="GO" id="GO:0015288">
    <property type="term" value="F:porin activity"/>
    <property type="evidence" value="ECO:0007669"/>
    <property type="project" value="UniProtKB-KW"/>
</dbReference>
<keyword evidence="4" id="KW-1134">Transmembrane beta strand</keyword>
<evidence type="ECO:0000256" key="8">
    <source>
        <dbReference type="ARBA" id="ARBA00023047"/>
    </source>
</evidence>
<organism evidence="20">
    <name type="scientific">Oscillatoriales cyanobacterium SpSt-418</name>
    <dbReference type="NCBI Taxonomy" id="2282169"/>
    <lineage>
        <taxon>Bacteria</taxon>
        <taxon>Bacillati</taxon>
        <taxon>Cyanobacteriota</taxon>
        <taxon>Cyanophyceae</taxon>
        <taxon>Oscillatoriophycideae</taxon>
        <taxon>Oscillatoriales</taxon>
    </lineage>
</organism>
<evidence type="ECO:0000256" key="3">
    <source>
        <dbReference type="ARBA" id="ARBA00022448"/>
    </source>
</evidence>
<dbReference type="Pfam" id="PF22461">
    <property type="entry name" value="SLBB_2"/>
    <property type="match status" value="1"/>
</dbReference>
<evidence type="ECO:0000256" key="11">
    <source>
        <dbReference type="ARBA" id="ARBA00023136"/>
    </source>
</evidence>